<dbReference type="SUPFAM" id="SSF103473">
    <property type="entry name" value="MFS general substrate transporter"/>
    <property type="match status" value="1"/>
</dbReference>
<gene>
    <name evidence="8" type="ORF">GNF83_18030</name>
</gene>
<evidence type="ECO:0000256" key="3">
    <source>
        <dbReference type="ARBA" id="ARBA00022692"/>
    </source>
</evidence>
<sequence>VDTIIGMASSYGTDLGISMISLLVILLITQFVAFPFTILYGKMSEKYGGKKLLYIGIITYMIICIYGYFIKNAIGFWILAMAVGSAQGGIQAISRSFYGKMVPKENANEFFGFYNIFGKFAAIMGPFLVAIITQGTGQTKNGILSLIILFSIGFFCLTKVKDDKNI</sequence>
<dbReference type="InterPro" id="IPR036259">
    <property type="entry name" value="MFS_trans_sf"/>
</dbReference>
<evidence type="ECO:0000259" key="7">
    <source>
        <dbReference type="PROSITE" id="PS50850"/>
    </source>
</evidence>
<reference evidence="8" key="1">
    <citation type="submission" date="2019-11" db="EMBL/GenBank/DDBJ databases">
        <title>Characterization of Clostridium perfringens isolates from swine manure treated agricultural soils.</title>
        <authorList>
            <person name="Wushke S.T."/>
        </authorList>
    </citation>
    <scope>NUCLEOTIDE SEQUENCE</scope>
    <source>
        <strain evidence="8">X62</strain>
    </source>
</reference>
<dbReference type="GO" id="GO:0005886">
    <property type="term" value="C:plasma membrane"/>
    <property type="evidence" value="ECO:0007669"/>
    <property type="project" value="UniProtKB-SubCell"/>
</dbReference>
<comment type="subcellular location">
    <subcellularLocation>
        <location evidence="1">Cell membrane</location>
        <topology evidence="1">Multi-pass membrane protein</topology>
    </subcellularLocation>
</comment>
<evidence type="ECO:0000256" key="2">
    <source>
        <dbReference type="ARBA" id="ARBA00022448"/>
    </source>
</evidence>
<feature type="transmembrane region" description="Helical" evidence="6">
    <location>
        <begin position="52"/>
        <end position="70"/>
    </location>
</feature>
<dbReference type="Pfam" id="PF11700">
    <property type="entry name" value="ATG22"/>
    <property type="match status" value="1"/>
</dbReference>
<keyword evidence="3 6" id="KW-0812">Transmembrane</keyword>
<evidence type="ECO:0000256" key="1">
    <source>
        <dbReference type="ARBA" id="ARBA00004651"/>
    </source>
</evidence>
<evidence type="ECO:0000313" key="8">
    <source>
        <dbReference type="EMBL" id="MDZ7543040.1"/>
    </source>
</evidence>
<dbReference type="Proteomes" id="UP001288944">
    <property type="component" value="Unassembled WGS sequence"/>
</dbReference>
<dbReference type="InterPro" id="IPR020846">
    <property type="entry name" value="MFS_dom"/>
</dbReference>
<name>A0AAW9K7V4_CLOPF</name>
<evidence type="ECO:0000313" key="9">
    <source>
        <dbReference type="Proteomes" id="UP001288944"/>
    </source>
</evidence>
<dbReference type="GO" id="GO:0022857">
    <property type="term" value="F:transmembrane transporter activity"/>
    <property type="evidence" value="ECO:0007669"/>
    <property type="project" value="InterPro"/>
</dbReference>
<organism evidence="8 9">
    <name type="scientific">Clostridium perfringens</name>
    <dbReference type="NCBI Taxonomy" id="1502"/>
    <lineage>
        <taxon>Bacteria</taxon>
        <taxon>Bacillati</taxon>
        <taxon>Bacillota</taxon>
        <taxon>Clostridia</taxon>
        <taxon>Eubacteriales</taxon>
        <taxon>Clostridiaceae</taxon>
        <taxon>Clostridium</taxon>
    </lineage>
</organism>
<dbReference type="EMBL" id="WNUR01000747">
    <property type="protein sequence ID" value="MDZ7543040.1"/>
    <property type="molecule type" value="Genomic_DNA"/>
</dbReference>
<keyword evidence="4 6" id="KW-1133">Transmembrane helix</keyword>
<protein>
    <submittedName>
        <fullName evidence="8">MFS transporter</fullName>
    </submittedName>
</protein>
<feature type="transmembrane region" description="Helical" evidence="6">
    <location>
        <begin position="110"/>
        <end position="131"/>
    </location>
</feature>
<dbReference type="PANTHER" id="PTHR23519:SF1">
    <property type="entry name" value="AUTOPHAGY-RELATED PROTEIN 22"/>
    <property type="match status" value="1"/>
</dbReference>
<dbReference type="InterPro" id="IPR024671">
    <property type="entry name" value="Atg22-like"/>
</dbReference>
<dbReference type="InterPro" id="IPR050495">
    <property type="entry name" value="ATG22/LtaA_families"/>
</dbReference>
<proteinExistence type="predicted"/>
<comment type="caution">
    <text evidence="8">The sequence shown here is derived from an EMBL/GenBank/DDBJ whole genome shotgun (WGS) entry which is preliminary data.</text>
</comment>
<evidence type="ECO:0000256" key="6">
    <source>
        <dbReference type="SAM" id="Phobius"/>
    </source>
</evidence>
<dbReference type="AlphaFoldDB" id="A0AAW9K7V4"/>
<accession>A0AAW9K7V4</accession>
<feature type="transmembrane region" description="Helical" evidence="6">
    <location>
        <begin position="143"/>
        <end position="160"/>
    </location>
</feature>
<dbReference type="Gene3D" id="1.20.1250.20">
    <property type="entry name" value="MFS general substrate transporter like domains"/>
    <property type="match status" value="1"/>
</dbReference>
<feature type="non-terminal residue" evidence="8">
    <location>
        <position position="1"/>
    </location>
</feature>
<feature type="transmembrane region" description="Helical" evidence="6">
    <location>
        <begin position="76"/>
        <end position="98"/>
    </location>
</feature>
<evidence type="ECO:0000256" key="4">
    <source>
        <dbReference type="ARBA" id="ARBA00022989"/>
    </source>
</evidence>
<feature type="domain" description="Major facilitator superfamily (MFS) profile" evidence="7">
    <location>
        <begin position="1"/>
        <end position="166"/>
    </location>
</feature>
<evidence type="ECO:0000256" key="5">
    <source>
        <dbReference type="ARBA" id="ARBA00023136"/>
    </source>
</evidence>
<keyword evidence="2" id="KW-0813">Transport</keyword>
<dbReference type="PROSITE" id="PS50850">
    <property type="entry name" value="MFS"/>
    <property type="match status" value="1"/>
</dbReference>
<feature type="transmembrane region" description="Helical" evidence="6">
    <location>
        <begin position="17"/>
        <end position="40"/>
    </location>
</feature>
<keyword evidence="5 6" id="KW-0472">Membrane</keyword>
<dbReference type="PANTHER" id="PTHR23519">
    <property type="entry name" value="AUTOPHAGY-RELATED PROTEIN 22"/>
    <property type="match status" value="1"/>
</dbReference>